<dbReference type="GO" id="GO:0006188">
    <property type="term" value="P:IMP biosynthetic process"/>
    <property type="evidence" value="ECO:0007669"/>
    <property type="project" value="InterPro"/>
</dbReference>
<dbReference type="EMBL" id="LR722203">
    <property type="protein sequence ID" value="VVW89424.1"/>
    <property type="molecule type" value="Genomic_DNA"/>
</dbReference>
<dbReference type="AlphaFoldDB" id="A0A5K1HVX6"/>
<evidence type="ECO:0000313" key="2">
    <source>
        <dbReference type="EMBL" id="VVW89424.1"/>
    </source>
</evidence>
<protein>
    <recommendedName>
        <fullName evidence="1">Adenylosuccinate lyase PurB C-terminal domain-containing protein</fullName>
    </recommendedName>
</protein>
<organism evidence="2">
    <name type="scientific">Nymphaea colorata</name>
    <name type="common">pocket water lily</name>
    <dbReference type="NCBI Taxonomy" id="210225"/>
    <lineage>
        <taxon>Eukaryota</taxon>
        <taxon>Viridiplantae</taxon>
        <taxon>Streptophyta</taxon>
        <taxon>Embryophyta</taxon>
        <taxon>Tracheophyta</taxon>
        <taxon>Spermatophyta</taxon>
        <taxon>Magnoliopsida</taxon>
        <taxon>Nymphaeales</taxon>
        <taxon>Nymphaeaceae</taxon>
        <taxon>Nymphaea</taxon>
    </lineage>
</organism>
<accession>A0A5K1HVX6</accession>
<evidence type="ECO:0000259" key="1">
    <source>
        <dbReference type="Pfam" id="PF08328"/>
    </source>
</evidence>
<dbReference type="GO" id="GO:0004018">
    <property type="term" value="F:N6-(1,2-dicarboxyethyl)AMP AMP-lyase (fumarate-forming) activity"/>
    <property type="evidence" value="ECO:0007669"/>
    <property type="project" value="InterPro"/>
</dbReference>
<feature type="domain" description="Adenylosuccinate lyase PurB C-terminal" evidence="1">
    <location>
        <begin position="1"/>
        <end position="70"/>
    </location>
</feature>
<dbReference type="InterPro" id="IPR013539">
    <property type="entry name" value="PurB_C"/>
</dbReference>
<sequence>MKKHLSEHLEVITEAIQTELRKIGYPEPYELLKKLSRGKSFTQDALEGLSNQLKGHVPDETLKKFAELRP</sequence>
<name>A0A5K1HVX6_9MAGN</name>
<gene>
    <name evidence="2" type="ORF">NYM_LOCUS30382</name>
</gene>
<dbReference type="Pfam" id="PF08328">
    <property type="entry name" value="ASL_C"/>
    <property type="match status" value="1"/>
</dbReference>
<reference evidence="2" key="1">
    <citation type="submission" date="2019-09" db="EMBL/GenBank/DDBJ databases">
        <authorList>
            <person name="Zhang L."/>
        </authorList>
    </citation>
    <scope>NUCLEOTIDE SEQUENCE</scope>
</reference>
<proteinExistence type="predicted"/>
<dbReference type="Gene3D" id="1.10.40.30">
    <property type="entry name" value="Fumarase/aspartase (C-terminal domain)"/>
    <property type="match status" value="1"/>
</dbReference>